<name>A0ACB9QRP2_9MYRT</name>
<comment type="caution">
    <text evidence="1">The sequence shown here is derived from an EMBL/GenBank/DDBJ whole genome shotgun (WGS) entry which is preliminary data.</text>
</comment>
<evidence type="ECO:0000313" key="2">
    <source>
        <dbReference type="Proteomes" id="UP001057402"/>
    </source>
</evidence>
<reference evidence="2" key="1">
    <citation type="journal article" date="2023" name="Front. Plant Sci.">
        <title>Chromosomal-level genome assembly of Melastoma candidum provides insights into trichome evolution.</title>
        <authorList>
            <person name="Zhong Y."/>
            <person name="Wu W."/>
            <person name="Sun C."/>
            <person name="Zou P."/>
            <person name="Liu Y."/>
            <person name="Dai S."/>
            <person name="Zhou R."/>
        </authorList>
    </citation>
    <scope>NUCLEOTIDE SEQUENCE [LARGE SCALE GENOMIC DNA]</scope>
</reference>
<accession>A0ACB9QRP2</accession>
<protein>
    <submittedName>
        <fullName evidence="1">Uncharacterized protein</fullName>
    </submittedName>
</protein>
<dbReference type="Proteomes" id="UP001057402">
    <property type="component" value="Chromosome 5"/>
</dbReference>
<evidence type="ECO:0000313" key="1">
    <source>
        <dbReference type="EMBL" id="KAI4369294.1"/>
    </source>
</evidence>
<sequence>MAGGRGKAVAVSSPKKDSKADKARKKRRATPQEGEGPSSARKMPRREAACRDFREKVVRHNDKESLIERKKSPNPFADSEDVAIRLTLGKGEHGRANRRLTDFVLHDSEGTPLQLEMLEHGDLFITGLVLPLDEESDSEKNKSGGVKCEGFGRVESWAISGYEEGYPIVWLSTEIADYECLKPAGSYKKLYDYFYEKSRACIEVYKKLSKACGGDPDCSLDELLAAVTRTMSSSKAFPNGSSIKNFVLSSGGIHFQSAGQPGCNFQRK</sequence>
<organism evidence="1 2">
    <name type="scientific">Melastoma candidum</name>
    <dbReference type="NCBI Taxonomy" id="119954"/>
    <lineage>
        <taxon>Eukaryota</taxon>
        <taxon>Viridiplantae</taxon>
        <taxon>Streptophyta</taxon>
        <taxon>Embryophyta</taxon>
        <taxon>Tracheophyta</taxon>
        <taxon>Spermatophyta</taxon>
        <taxon>Magnoliopsida</taxon>
        <taxon>eudicotyledons</taxon>
        <taxon>Gunneridae</taxon>
        <taxon>Pentapetalae</taxon>
        <taxon>rosids</taxon>
        <taxon>malvids</taxon>
        <taxon>Myrtales</taxon>
        <taxon>Melastomataceae</taxon>
        <taxon>Melastomatoideae</taxon>
        <taxon>Melastomateae</taxon>
        <taxon>Melastoma</taxon>
    </lineage>
</organism>
<proteinExistence type="predicted"/>
<keyword evidence="2" id="KW-1185">Reference proteome</keyword>
<gene>
    <name evidence="1" type="ORF">MLD38_017752</name>
</gene>
<dbReference type="EMBL" id="CM042884">
    <property type="protein sequence ID" value="KAI4369294.1"/>
    <property type="molecule type" value="Genomic_DNA"/>
</dbReference>